<accession>A0A644X8R7</accession>
<dbReference type="Pfam" id="PF03795">
    <property type="entry name" value="YCII"/>
    <property type="match status" value="1"/>
</dbReference>
<feature type="domain" description="YCII-related" evidence="1">
    <location>
        <begin position="65"/>
        <end position="134"/>
    </location>
</feature>
<evidence type="ECO:0000313" key="2">
    <source>
        <dbReference type="EMBL" id="MPM12317.1"/>
    </source>
</evidence>
<dbReference type="InterPro" id="IPR005545">
    <property type="entry name" value="YCII"/>
</dbReference>
<reference evidence="2" key="1">
    <citation type="submission" date="2019-08" db="EMBL/GenBank/DDBJ databases">
        <authorList>
            <person name="Kucharzyk K."/>
            <person name="Murdoch R.W."/>
            <person name="Higgins S."/>
            <person name="Loffler F."/>
        </authorList>
    </citation>
    <scope>NUCLEOTIDE SEQUENCE</scope>
</reference>
<comment type="caution">
    <text evidence="2">The sequence shown here is derived from an EMBL/GenBank/DDBJ whole genome shotgun (WGS) entry which is preliminary data.</text>
</comment>
<dbReference type="SUPFAM" id="SSF54909">
    <property type="entry name" value="Dimeric alpha+beta barrel"/>
    <property type="match status" value="1"/>
</dbReference>
<proteinExistence type="predicted"/>
<sequence length="160" mass="17873">MKKNRRFSIHPIVIALLITIGTNIPAASQEKIKYDPALAAKYGADDYGMKSYTFVILRTGPNKTEDKALLAELFRSHMENINKLSDEGKLIIAGPMGKNDKQYRGIFVLNTTDHQEAREMLKGDRAIAEGVFEADLFTWYGSAALPAYLEVHEKIAKSNP</sequence>
<dbReference type="InterPro" id="IPR011008">
    <property type="entry name" value="Dimeric_a/b-barrel"/>
</dbReference>
<name>A0A644X8R7_9ZZZZ</name>
<evidence type="ECO:0000259" key="1">
    <source>
        <dbReference type="Pfam" id="PF03795"/>
    </source>
</evidence>
<gene>
    <name evidence="2" type="ORF">SDC9_58669</name>
</gene>
<organism evidence="2">
    <name type="scientific">bioreactor metagenome</name>
    <dbReference type="NCBI Taxonomy" id="1076179"/>
    <lineage>
        <taxon>unclassified sequences</taxon>
        <taxon>metagenomes</taxon>
        <taxon>ecological metagenomes</taxon>
    </lineage>
</organism>
<protein>
    <recommendedName>
        <fullName evidence="1">YCII-related domain-containing protein</fullName>
    </recommendedName>
</protein>
<dbReference type="EMBL" id="VSSQ01001954">
    <property type="protein sequence ID" value="MPM12317.1"/>
    <property type="molecule type" value="Genomic_DNA"/>
</dbReference>
<dbReference type="Gene3D" id="3.30.70.1060">
    <property type="entry name" value="Dimeric alpha+beta barrel"/>
    <property type="match status" value="1"/>
</dbReference>
<dbReference type="AlphaFoldDB" id="A0A644X8R7"/>